<feature type="compositionally biased region" description="Polar residues" evidence="1">
    <location>
        <begin position="60"/>
        <end position="70"/>
    </location>
</feature>
<dbReference type="PANTHER" id="PTHR23159:SF31">
    <property type="entry name" value="CENTROSOME-ASSOCIATED PROTEIN CEP250 ISOFORM X1"/>
    <property type="match status" value="1"/>
</dbReference>
<feature type="compositionally biased region" description="Polar residues" evidence="1">
    <location>
        <begin position="549"/>
        <end position="566"/>
    </location>
</feature>
<feature type="compositionally biased region" description="Polar residues" evidence="1">
    <location>
        <begin position="935"/>
        <end position="954"/>
    </location>
</feature>
<dbReference type="PANTHER" id="PTHR23159">
    <property type="entry name" value="CENTROSOMAL PROTEIN 2"/>
    <property type="match status" value="1"/>
</dbReference>
<evidence type="ECO:0000256" key="1">
    <source>
        <dbReference type="SAM" id="MobiDB-lite"/>
    </source>
</evidence>
<protein>
    <submittedName>
        <fullName evidence="2">Uncharacterized protein</fullName>
    </submittedName>
</protein>
<feature type="compositionally biased region" description="Basic and acidic residues" evidence="1">
    <location>
        <begin position="279"/>
        <end position="300"/>
    </location>
</feature>
<dbReference type="SUPFAM" id="SSF57997">
    <property type="entry name" value="Tropomyosin"/>
    <property type="match status" value="2"/>
</dbReference>
<feature type="region of interest" description="Disordered" evidence="1">
    <location>
        <begin position="918"/>
        <end position="973"/>
    </location>
</feature>
<gene>
    <name evidence="2" type="ORF">KFL_002560010</name>
</gene>
<feature type="region of interest" description="Disordered" evidence="1">
    <location>
        <begin position="722"/>
        <end position="741"/>
    </location>
</feature>
<dbReference type="OMA" id="SNTHEEV"/>
<reference evidence="2 3" key="1">
    <citation type="journal article" date="2014" name="Nat. Commun.">
        <title>Klebsormidium flaccidum genome reveals primary factors for plant terrestrial adaptation.</title>
        <authorList>
            <person name="Hori K."/>
            <person name="Maruyama F."/>
            <person name="Fujisawa T."/>
            <person name="Togashi T."/>
            <person name="Yamamoto N."/>
            <person name="Seo M."/>
            <person name="Sato S."/>
            <person name="Yamada T."/>
            <person name="Mori H."/>
            <person name="Tajima N."/>
            <person name="Moriyama T."/>
            <person name="Ikeuchi M."/>
            <person name="Watanabe M."/>
            <person name="Wada H."/>
            <person name="Kobayashi K."/>
            <person name="Saito M."/>
            <person name="Masuda T."/>
            <person name="Sasaki-Sekimoto Y."/>
            <person name="Mashiguchi K."/>
            <person name="Awai K."/>
            <person name="Shimojima M."/>
            <person name="Masuda S."/>
            <person name="Iwai M."/>
            <person name="Nobusawa T."/>
            <person name="Narise T."/>
            <person name="Kondo S."/>
            <person name="Saito H."/>
            <person name="Sato R."/>
            <person name="Murakawa M."/>
            <person name="Ihara Y."/>
            <person name="Oshima-Yamada Y."/>
            <person name="Ohtaka K."/>
            <person name="Satoh M."/>
            <person name="Sonobe K."/>
            <person name="Ishii M."/>
            <person name="Ohtani R."/>
            <person name="Kanamori-Sato M."/>
            <person name="Honoki R."/>
            <person name="Miyazaki D."/>
            <person name="Mochizuki H."/>
            <person name="Umetsu J."/>
            <person name="Higashi K."/>
            <person name="Shibata D."/>
            <person name="Kamiya Y."/>
            <person name="Sato N."/>
            <person name="Nakamura Y."/>
            <person name="Tabata S."/>
            <person name="Ida S."/>
            <person name="Kurokawa K."/>
            <person name="Ohta H."/>
        </authorList>
    </citation>
    <scope>NUCLEOTIDE SEQUENCE [LARGE SCALE GENOMIC DNA]</scope>
    <source>
        <strain evidence="2 3">NIES-2285</strain>
    </source>
</reference>
<feature type="region of interest" description="Disordered" evidence="1">
    <location>
        <begin position="279"/>
        <end position="306"/>
    </location>
</feature>
<feature type="region of interest" description="Disordered" evidence="1">
    <location>
        <begin position="157"/>
        <end position="225"/>
    </location>
</feature>
<feature type="region of interest" description="Disordered" evidence="1">
    <location>
        <begin position="470"/>
        <end position="513"/>
    </location>
</feature>
<feature type="region of interest" description="Disordered" evidence="1">
    <location>
        <begin position="331"/>
        <end position="372"/>
    </location>
</feature>
<feature type="compositionally biased region" description="Basic and acidic residues" evidence="1">
    <location>
        <begin position="918"/>
        <end position="931"/>
    </location>
</feature>
<feature type="region of interest" description="Disordered" evidence="1">
    <location>
        <begin position="17"/>
        <end position="94"/>
    </location>
</feature>
<name>A0A0U9HK41_KLENI</name>
<organism evidence="2 3">
    <name type="scientific">Klebsormidium nitens</name>
    <name type="common">Green alga</name>
    <name type="synonym">Ulothrix nitens</name>
    <dbReference type="NCBI Taxonomy" id="105231"/>
    <lineage>
        <taxon>Eukaryota</taxon>
        <taxon>Viridiplantae</taxon>
        <taxon>Streptophyta</taxon>
        <taxon>Klebsormidiophyceae</taxon>
        <taxon>Klebsormidiales</taxon>
        <taxon>Klebsormidiaceae</taxon>
        <taxon>Klebsormidium</taxon>
    </lineage>
</organism>
<sequence>MLLESRQCGLQVEVKWSEEEESEYGNWRRRGRLGEAGSSKEGVMEVGHAKPADIVPPSPTASGELSSEPSPSVKGMGEASPDSAVTELKSRMKRQERKHLEALKKLDEQWRAQAERRAQEQSAAFEQVVKRAEEVVSQAQARARAKEASMAAEIKSLQEMLAGGPETPRNSDPHARGNPLFRRTSESPPEGGAVDASEGGGAKKEDEGGVKLEAQVPEHVPFSDVRERLNSAESRTLELAAKLADAESLAGVLRGKADEGERKAKVAEERVEGLHKELHLAGEKLQASEEKAKTLEKEATAAKGAQSKLVEVDKKLGVSEGKVKDLEAKLKKAEGDAKRAEAAEKKAKTADEKVGSLEKEKKSQEESLKAKDQKVAALEKDLAAVKAKLKDAEGKGKQLEGLKALEGKALALEKELAGAKEKAKVAEEKEKKLEGRVKALEGELASGKGKITAAEEKEKKLEGRVKSLEGEAREAKEVVKKAESEAAQTKTELKEAHQTLQSKNGTDAESLKSELKAAVEKVRVLEGKLSAAEKESAELRTQLAASEKGTANGSAPSELETVQQQVDAAKERNTALQKSLDDAHGSVEALKKELGAERERVKVMETRVKDGEGAGLRLKEAERQLAESKERAVKTTEEVTKLRQWSENIEASLEALQREKMEQETQLSEALRDSERLRVALTGERSALAAQRSQRESDVAILVRQVAGLQQQLQHAEDVRNQALRSAEEHEQREEHARREVDDLKQQVASLMSAKKSFREVTLEGEIAQLKGRAEDAAVWRSRLAEAERRLQDAEYREQKHLSALAAEEEKVARAQATIQALEQQREASEKGEGELEATIIDVTERVQAAEEQAAEAAKRAEELQDALQALDAQLAAKETQLTTKEASHKEASRALKKAIDEHARVASQLEEVTEKLRAATEAASGDHSEKPGNMSETSSASTVQSLKSANPSKGSPKLRKRSQQGKDKKTRAGAEIDDWELLALAQKENRKGEAHALQRVVLCGALSCASFAVGVAATCQLGMCSWMPL</sequence>
<dbReference type="Gene3D" id="1.20.5.340">
    <property type="match status" value="1"/>
</dbReference>
<feature type="region of interest" description="Disordered" evidence="1">
    <location>
        <begin position="530"/>
        <end position="584"/>
    </location>
</feature>
<dbReference type="EMBL" id="DF237205">
    <property type="protein sequence ID" value="GAQ85815.1"/>
    <property type="molecule type" value="Genomic_DNA"/>
</dbReference>
<evidence type="ECO:0000313" key="2">
    <source>
        <dbReference type="EMBL" id="GAQ85815.1"/>
    </source>
</evidence>
<accession>A0A0U9HK41</accession>
<proteinExistence type="predicted"/>
<feature type="compositionally biased region" description="Basic and acidic residues" evidence="1">
    <location>
        <begin position="470"/>
        <end position="484"/>
    </location>
</feature>
<dbReference type="STRING" id="105231.A0A0U9HK41"/>
<keyword evidence="3" id="KW-1185">Reference proteome</keyword>
<evidence type="ECO:0000313" key="3">
    <source>
        <dbReference type="Proteomes" id="UP000054558"/>
    </source>
</evidence>
<feature type="compositionally biased region" description="Basic and acidic residues" evidence="1">
    <location>
        <begin position="568"/>
        <end position="584"/>
    </location>
</feature>
<dbReference type="AlphaFoldDB" id="A0A0U9HK41"/>
<dbReference type="Gene3D" id="1.10.287.1490">
    <property type="match status" value="1"/>
</dbReference>
<feature type="compositionally biased region" description="Basic and acidic residues" evidence="1">
    <location>
        <begin position="201"/>
        <end position="210"/>
    </location>
</feature>
<feature type="compositionally biased region" description="Polar residues" evidence="1">
    <location>
        <begin position="498"/>
        <end position="507"/>
    </location>
</feature>
<dbReference type="Proteomes" id="UP000054558">
    <property type="component" value="Unassembled WGS sequence"/>
</dbReference>